<proteinExistence type="predicted"/>
<feature type="compositionally biased region" description="Basic and acidic residues" evidence="1">
    <location>
        <begin position="873"/>
        <end position="899"/>
    </location>
</feature>
<protein>
    <submittedName>
        <fullName evidence="2">Uncharacterized protein</fullName>
    </submittedName>
</protein>
<feature type="compositionally biased region" description="Basic and acidic residues" evidence="1">
    <location>
        <begin position="492"/>
        <end position="518"/>
    </location>
</feature>
<dbReference type="Proteomes" id="UP001605036">
    <property type="component" value="Unassembled WGS sequence"/>
</dbReference>
<feature type="compositionally biased region" description="Basic residues" evidence="1">
    <location>
        <begin position="1152"/>
        <end position="1162"/>
    </location>
</feature>
<evidence type="ECO:0000313" key="3">
    <source>
        <dbReference type="Proteomes" id="UP001605036"/>
    </source>
</evidence>
<feature type="region of interest" description="Disordered" evidence="1">
    <location>
        <begin position="489"/>
        <end position="539"/>
    </location>
</feature>
<sequence>MEETPETVLIAVDTNFDTNLVVIPPRSATIADVREKIKQGHTSLYPSYGSINILAVKVELFDRHYLLEETQIVGQIFRGWQGCLHVELAGYPPSSPTASRLRLPLISTGDKVEVLSPSKSRMYPLPRAENLGDRPRSTIEKAQRPASAPQESSLPLRHISQFSPNRTVASQALEVVGSQKSSDGRNSSERFFRSQDVIQHRPSGPEGQGIETVEAGLDIALDALLDVGPERHVNVEGSTDGAAGNNGRAVATKDTVVGTQASIHTTPRKVAGSKSSKTQFSGDSKLSGDRKRRAGDPANLDLQKQGGGSASKKNRVKSSVKIDGSSLAATPMWAEKPVDDKNTDDEPSSNESGPEKVDGSSGQAVRANLLCNAESMKDQNAVSTTSKPSEKAVCEGRQIGAREPTRAAKADSSGSSSSESSEKRPAKQPMKRKILGSHPPRKPAKVQDESSDESSSLGASSESYRPDASAGTRGVDEVVDKLVSMYSPIISEGERGEQSSDASEERQPKGVRNRRDSGAADEADNATDSKSRRGSRQTAGLNKFQHFIDSQDGLDQLLGLTLSARKSKLLFESEPEPQVPAAQTGKSALDSLTIEVVPDTQVGTFDVNDQKEVEEIMQAEKNAGNGSKEAALEPAGGPAAVSPTGRGEKNKSPMSKSKGSNTLSGDTNDDPSDPLKNFAKIASESARKLGSNEDPLQPKSDDSQQFLSAVQLTRLAMADDDDDAQSDPMRSPKEGSKEEEKRSVATPNRSVEMSRENGLPEVADKTGGTDSGTSALAGVSAILHEDIPEHSSKEDGDGKSRVDAGSPPSVRTDAEKSLDASADGIEVQLRAGTEAVARDSGSQQQEPLEQQMEKEKPSEAITLAENLTSVLDHIRSEHVTPGTTEKKKLSARKPREGKIARGKGHKLNISENGEDGERPLAENGTEDVPHVSDSPVQEDRTGGIAEDEPFLIREERPAEKSVRNKKIKKSIRAAESPEREERLGRSVIEIEESSDKGFYKMDAVRGRQGLEQVKVEDEKYDMGAAVTTKRRKKKLRSDGENVDEAFERVKLKRCSLNSGSYPSNADDDVTNENLTSVPDGESLAFRKGGLVEDQTATERPVSKKKKKPRRAASVEHAPGWTDAETTGGRKESNQISSGVEVVVPVPETAHLKPPKPRRKKGSKLLEQQSAGDTAGLERKLVKDVEFVDFDSKDDILGPKPGLFVSVTSADGGVPTESVKRRKKKRAYGGIESDLPSGIQRLSSSPTRENELEANEEKIIVGAPVEDHGGVKIETPKRKKKKRSSVMEEENYDALEPSCNQLGYRRSDVSEVDRDVSRKFEPVDDVFRDEQPKTKKKRAKSSFSKVEKAVTVSSSSLEISGSLRPKSKKKKQLPDQELNVDAGATFKRLLRGEVLSSENARLEEAACSHPGCSRVFLKKSSAWFRHVKHCELKTEGLHTPEPNQPSRKNRSQAL</sequence>
<feature type="compositionally biased region" description="Basic and acidic residues" evidence="1">
    <location>
        <begin position="182"/>
        <end position="193"/>
    </location>
</feature>
<feature type="compositionally biased region" description="Low complexity" evidence="1">
    <location>
        <begin position="1352"/>
        <end position="1361"/>
    </location>
</feature>
<feature type="compositionally biased region" description="Polar residues" evidence="1">
    <location>
        <begin position="378"/>
        <end position="387"/>
    </location>
</feature>
<reference evidence="2 3" key="1">
    <citation type="submission" date="2024-09" db="EMBL/GenBank/DDBJ databases">
        <title>Chromosome-scale assembly of Riccia fluitans.</title>
        <authorList>
            <person name="Paukszto L."/>
            <person name="Sawicki J."/>
            <person name="Karawczyk K."/>
            <person name="Piernik-Szablinska J."/>
            <person name="Szczecinska M."/>
            <person name="Mazdziarz M."/>
        </authorList>
    </citation>
    <scope>NUCLEOTIDE SEQUENCE [LARGE SCALE GENOMIC DNA]</scope>
    <source>
        <strain evidence="2">Rf_01</strain>
        <tissue evidence="2">Aerial parts of the thallus</tissue>
    </source>
</reference>
<feature type="region of interest" description="Disordered" evidence="1">
    <location>
        <begin position="603"/>
        <end position="861"/>
    </location>
</feature>
<feature type="compositionally biased region" description="Basic and acidic residues" evidence="1">
    <location>
        <begin position="783"/>
        <end position="802"/>
    </location>
</feature>
<feature type="region of interest" description="Disordered" evidence="1">
    <location>
        <begin position="1056"/>
        <end position="1177"/>
    </location>
</feature>
<name>A0ABD1YH11_9MARC</name>
<feature type="compositionally biased region" description="Polar residues" evidence="1">
    <location>
        <begin position="652"/>
        <end position="666"/>
    </location>
</feature>
<feature type="region of interest" description="Disordered" evidence="1">
    <location>
        <begin position="175"/>
        <end position="210"/>
    </location>
</feature>
<comment type="caution">
    <text evidence="2">The sequence shown here is derived from an EMBL/GenBank/DDBJ whole genome shotgun (WGS) entry which is preliminary data.</text>
</comment>
<feature type="compositionally biased region" description="Low complexity" evidence="1">
    <location>
        <begin position="453"/>
        <end position="463"/>
    </location>
</feature>
<gene>
    <name evidence="2" type="ORF">R1flu_014764</name>
</gene>
<feature type="region of interest" description="Disordered" evidence="1">
    <location>
        <begin position="873"/>
        <end position="982"/>
    </location>
</feature>
<feature type="compositionally biased region" description="Basic and acidic residues" evidence="1">
    <location>
        <begin position="130"/>
        <end position="143"/>
    </location>
</feature>
<feature type="compositionally biased region" description="Basic and acidic residues" evidence="1">
    <location>
        <begin position="1247"/>
        <end position="1275"/>
    </location>
</feature>
<feature type="region of interest" description="Disordered" evidence="1">
    <location>
        <begin position="1432"/>
        <end position="1453"/>
    </location>
</feature>
<feature type="compositionally biased region" description="Basic and acidic residues" evidence="1">
    <location>
        <begin position="1304"/>
        <end position="1332"/>
    </location>
</feature>
<feature type="region of interest" description="Disordered" evidence="1">
    <location>
        <begin position="1208"/>
        <end position="1375"/>
    </location>
</feature>
<evidence type="ECO:0000313" key="2">
    <source>
        <dbReference type="EMBL" id="KAL2630078.1"/>
    </source>
</evidence>
<keyword evidence="3" id="KW-1185">Reference proteome</keyword>
<organism evidence="2 3">
    <name type="scientific">Riccia fluitans</name>
    <dbReference type="NCBI Taxonomy" id="41844"/>
    <lineage>
        <taxon>Eukaryota</taxon>
        <taxon>Viridiplantae</taxon>
        <taxon>Streptophyta</taxon>
        <taxon>Embryophyta</taxon>
        <taxon>Marchantiophyta</taxon>
        <taxon>Marchantiopsida</taxon>
        <taxon>Marchantiidae</taxon>
        <taxon>Marchantiales</taxon>
        <taxon>Ricciaceae</taxon>
        <taxon>Riccia</taxon>
    </lineage>
</organism>
<feature type="compositionally biased region" description="Basic residues" evidence="1">
    <location>
        <begin position="429"/>
        <end position="444"/>
    </location>
</feature>
<feature type="region of interest" description="Disordered" evidence="1">
    <location>
        <begin position="117"/>
        <end position="157"/>
    </location>
</feature>
<feature type="compositionally biased region" description="Basic and acidic residues" evidence="1">
    <location>
        <begin position="730"/>
        <end position="743"/>
    </location>
</feature>
<feature type="region of interest" description="Disordered" evidence="1">
    <location>
        <begin position="258"/>
        <end position="476"/>
    </location>
</feature>
<evidence type="ECO:0000256" key="1">
    <source>
        <dbReference type="SAM" id="MobiDB-lite"/>
    </source>
</evidence>
<feature type="compositionally biased region" description="Basic and acidic residues" evidence="1">
    <location>
        <begin position="950"/>
        <end position="962"/>
    </location>
</feature>
<dbReference type="EMBL" id="JBHFFA010000004">
    <property type="protein sequence ID" value="KAL2630078.1"/>
    <property type="molecule type" value="Genomic_DNA"/>
</dbReference>
<accession>A0ABD1YH11</accession>
<feature type="compositionally biased region" description="Polar residues" evidence="1">
    <location>
        <begin position="273"/>
        <end position="284"/>
    </location>
</feature>